<dbReference type="OrthoDB" id="7030467at2"/>
<name>A0A386PV53_9LACO</name>
<sequence>MTKLLESEEYDIPKEQYNDHQLRHQAKGIRDVHIADDLVTVYYRIIGETITMLDVGPHSKIFRHKRRF</sequence>
<evidence type="ECO:0000313" key="3">
    <source>
        <dbReference type="Proteomes" id="UP000267208"/>
    </source>
</evidence>
<dbReference type="Proteomes" id="UP000267208">
    <property type="component" value="Chromosome"/>
</dbReference>
<evidence type="ECO:0000313" key="2">
    <source>
        <dbReference type="EMBL" id="AYE39512.1"/>
    </source>
</evidence>
<dbReference type="KEGG" id="lzh:D1B17_10510"/>
<keyword evidence="1" id="KW-1277">Toxin-antitoxin system</keyword>
<dbReference type="SUPFAM" id="SSF143011">
    <property type="entry name" value="RelE-like"/>
    <property type="match status" value="1"/>
</dbReference>
<dbReference type="InterPro" id="IPR007712">
    <property type="entry name" value="RelE/ParE_toxin"/>
</dbReference>
<dbReference type="NCBIfam" id="TIGR02385">
    <property type="entry name" value="RelE_StbE"/>
    <property type="match status" value="1"/>
</dbReference>
<dbReference type="InterPro" id="IPR035093">
    <property type="entry name" value="RelE/ParE_toxin_dom_sf"/>
</dbReference>
<organism evidence="2 3">
    <name type="scientific">Companilactobacillus zhachilii</name>
    <dbReference type="NCBI Taxonomy" id="2304606"/>
    <lineage>
        <taxon>Bacteria</taxon>
        <taxon>Bacillati</taxon>
        <taxon>Bacillota</taxon>
        <taxon>Bacilli</taxon>
        <taxon>Lactobacillales</taxon>
        <taxon>Lactobacillaceae</taxon>
        <taxon>Companilactobacillus</taxon>
    </lineage>
</organism>
<dbReference type="Gene3D" id="3.30.2310.20">
    <property type="entry name" value="RelE-like"/>
    <property type="match status" value="1"/>
</dbReference>
<proteinExistence type="predicted"/>
<reference evidence="3" key="1">
    <citation type="submission" date="2018-08" db="EMBL/GenBank/DDBJ databases">
        <title>Genome of Lactobacillus sp. HBUAS52074.</title>
        <authorList>
            <person name="Guo Z."/>
            <person name="Zhang Z.D."/>
        </authorList>
    </citation>
    <scope>NUCLEOTIDE SEQUENCE [LARGE SCALE GENOMIC DNA]</scope>
    <source>
        <strain evidence="3">HBUAS52074</strain>
    </source>
</reference>
<dbReference type="Pfam" id="PF15738">
    <property type="entry name" value="YafQ_toxin"/>
    <property type="match status" value="1"/>
</dbReference>
<dbReference type="InterPro" id="IPR004386">
    <property type="entry name" value="Toxin_YafQ-like"/>
</dbReference>
<dbReference type="EMBL" id="CP031933">
    <property type="protein sequence ID" value="AYE39512.1"/>
    <property type="molecule type" value="Genomic_DNA"/>
</dbReference>
<protein>
    <submittedName>
        <fullName evidence="2">Type II toxin-antitoxin system mRNA interferase toxin, RelE/StbE family</fullName>
    </submittedName>
</protein>
<accession>A0A386PV53</accession>
<evidence type="ECO:0000256" key="1">
    <source>
        <dbReference type="ARBA" id="ARBA00022649"/>
    </source>
</evidence>
<keyword evidence="3" id="KW-1185">Reference proteome</keyword>
<gene>
    <name evidence="2" type="ORF">D1B17_10510</name>
</gene>
<dbReference type="RefSeq" id="WP_120144302.1">
    <property type="nucleotide sequence ID" value="NZ_CP031933.2"/>
</dbReference>
<dbReference type="AlphaFoldDB" id="A0A386PV53"/>